<evidence type="ECO:0000313" key="5">
    <source>
        <dbReference type="Proteomes" id="UP000246099"/>
    </source>
</evidence>
<dbReference type="RefSeq" id="WP_119078189.1">
    <property type="nucleotide sequence ID" value="NZ_CP029600.1"/>
</dbReference>
<dbReference type="Pfam" id="PF04773">
    <property type="entry name" value="FecR"/>
    <property type="match status" value="1"/>
</dbReference>
<name>A0ABM6WD66_9BACT</name>
<feature type="transmembrane region" description="Helical" evidence="1">
    <location>
        <begin position="85"/>
        <end position="103"/>
    </location>
</feature>
<dbReference type="Proteomes" id="UP000246099">
    <property type="component" value="Chromosome"/>
</dbReference>
<dbReference type="EMBL" id="CP029600">
    <property type="protein sequence ID" value="AWO01982.1"/>
    <property type="molecule type" value="Genomic_DNA"/>
</dbReference>
<feature type="domain" description="Protein FecR C-terminal" evidence="3">
    <location>
        <begin position="313"/>
        <end position="381"/>
    </location>
</feature>
<keyword evidence="1" id="KW-1133">Transmembrane helix</keyword>
<feature type="domain" description="FecR protein" evidence="2">
    <location>
        <begin position="176"/>
        <end position="271"/>
    </location>
</feature>
<dbReference type="InterPro" id="IPR012373">
    <property type="entry name" value="Ferrdict_sens_TM"/>
</dbReference>
<dbReference type="Pfam" id="PF16344">
    <property type="entry name" value="FecR_C"/>
    <property type="match status" value="1"/>
</dbReference>
<organism evidence="4 5">
    <name type="scientific">Chitinophaga alhagiae</name>
    <dbReference type="NCBI Taxonomy" id="2203219"/>
    <lineage>
        <taxon>Bacteria</taxon>
        <taxon>Pseudomonadati</taxon>
        <taxon>Bacteroidota</taxon>
        <taxon>Chitinophagia</taxon>
        <taxon>Chitinophagales</taxon>
        <taxon>Chitinophagaceae</taxon>
        <taxon>Chitinophaga</taxon>
    </lineage>
</organism>
<evidence type="ECO:0000256" key="1">
    <source>
        <dbReference type="SAM" id="Phobius"/>
    </source>
</evidence>
<sequence length="384" mass="42439">MSNERLTYLFFRYFGKTASREELDELALLASRPENAEAVKRLMEEAYNTFEPGEKVFTDTQSETLLSNIQSAVAPAKRRSLWPRIATAAAAAMLLLIAGWWALKKPQPAMTSGTQQMESIRPGSNKATLVLADGSVVTLDSAGNQVIRQGNTVINQRNGQLLYTAGNGNAAVTYNTLSTPRGGQFVITLPDGSKAWLNAASSIRFPTAFTGGERKVEMTGEAYFEIAKDAHRPFRVAVNDMTIEVLGTHFNVNAYMDENILAATLLEGAVRLTKGTESVSIRPGEQAQWKTGSNAFSIAHPELDRVMAWKNGYFRFSADNITDIMKQLARWYDIEPVYAGNMTMKDYDGYISRASDISEVLKMLELTEEVSFKIEGRKVTVTAK</sequence>
<evidence type="ECO:0000259" key="3">
    <source>
        <dbReference type="Pfam" id="PF16344"/>
    </source>
</evidence>
<evidence type="ECO:0000259" key="2">
    <source>
        <dbReference type="Pfam" id="PF04773"/>
    </source>
</evidence>
<dbReference type="PANTHER" id="PTHR30273">
    <property type="entry name" value="PERIPLASMIC SIGNAL SENSOR AND SIGMA FACTOR ACTIVATOR FECR-RELATED"/>
    <property type="match status" value="1"/>
</dbReference>
<dbReference type="Gene3D" id="3.55.50.30">
    <property type="match status" value="1"/>
</dbReference>
<dbReference type="PANTHER" id="PTHR30273:SF2">
    <property type="entry name" value="PROTEIN FECR"/>
    <property type="match status" value="1"/>
</dbReference>
<evidence type="ECO:0000313" key="4">
    <source>
        <dbReference type="EMBL" id="AWO01982.1"/>
    </source>
</evidence>
<proteinExistence type="predicted"/>
<dbReference type="Gene3D" id="2.60.120.1440">
    <property type="match status" value="1"/>
</dbReference>
<accession>A0ABM6WD66</accession>
<dbReference type="InterPro" id="IPR032508">
    <property type="entry name" value="FecR_C"/>
</dbReference>
<keyword evidence="1" id="KW-0472">Membrane</keyword>
<reference evidence="4 5" key="1">
    <citation type="submission" date="2018-05" db="EMBL/GenBank/DDBJ databases">
        <title>Chitinophaga sp. nov., isolated from rhizosphere soil of Alhagi.</title>
        <authorList>
            <person name="Liu Y."/>
        </authorList>
    </citation>
    <scope>NUCLEOTIDE SEQUENCE [LARGE SCALE GENOMIC DNA]</scope>
    <source>
        <strain evidence="4 5">T22</strain>
    </source>
</reference>
<keyword evidence="5" id="KW-1185">Reference proteome</keyword>
<dbReference type="InterPro" id="IPR006860">
    <property type="entry name" value="FecR"/>
</dbReference>
<protein>
    <submittedName>
        <fullName evidence="4">Iron dicitrate transport regulator FecR</fullName>
    </submittedName>
</protein>
<gene>
    <name evidence="4" type="ORF">DLD77_09875</name>
</gene>
<keyword evidence="1" id="KW-0812">Transmembrane</keyword>
<dbReference type="PIRSF" id="PIRSF018266">
    <property type="entry name" value="FecR"/>
    <property type="match status" value="1"/>
</dbReference>